<dbReference type="Pfam" id="PF00067">
    <property type="entry name" value="p450"/>
    <property type="match status" value="2"/>
</dbReference>
<dbReference type="RefSeq" id="WP_190019737.1">
    <property type="nucleotide sequence ID" value="NZ_BMUT01000001.1"/>
</dbReference>
<dbReference type="CDD" id="cd11029">
    <property type="entry name" value="CYP107-like"/>
    <property type="match status" value="1"/>
</dbReference>
<dbReference type="PRINTS" id="PR00359">
    <property type="entry name" value="BP450"/>
</dbReference>
<keyword evidence="4" id="KW-1185">Reference proteome</keyword>
<keyword evidence="2" id="KW-0408">Iron</keyword>
<gene>
    <name evidence="3" type="ORF">GCM10010324_03360</name>
</gene>
<dbReference type="Proteomes" id="UP000659223">
    <property type="component" value="Unassembled WGS sequence"/>
</dbReference>
<dbReference type="PANTHER" id="PTHR46696:SF1">
    <property type="entry name" value="CYTOCHROME P450 YJIB-RELATED"/>
    <property type="match status" value="1"/>
</dbReference>
<keyword evidence="2" id="KW-0503">Monooxygenase</keyword>
<dbReference type="InterPro" id="IPR017972">
    <property type="entry name" value="Cyt_P450_CS"/>
</dbReference>
<name>A0ABQ2Y3L0_9ACTN</name>
<accession>A0ABQ2Y3L0</accession>
<comment type="caution">
    <text evidence="3">The sequence shown here is derived from an EMBL/GenBank/DDBJ whole genome shotgun (WGS) entry which is preliminary data.</text>
</comment>
<dbReference type="InterPro" id="IPR001128">
    <property type="entry name" value="Cyt_P450"/>
</dbReference>
<dbReference type="PRINTS" id="PR00385">
    <property type="entry name" value="P450"/>
</dbReference>
<protein>
    <submittedName>
        <fullName evidence="3">Cytochrome P450</fullName>
    </submittedName>
</protein>
<evidence type="ECO:0000256" key="2">
    <source>
        <dbReference type="RuleBase" id="RU000461"/>
    </source>
</evidence>
<dbReference type="PROSITE" id="PS00086">
    <property type="entry name" value="CYTOCHROME_P450"/>
    <property type="match status" value="1"/>
</dbReference>
<dbReference type="PANTHER" id="PTHR46696">
    <property type="entry name" value="P450, PUTATIVE (EUROFUNG)-RELATED"/>
    <property type="match status" value="1"/>
</dbReference>
<keyword evidence="2" id="KW-0479">Metal-binding</keyword>
<evidence type="ECO:0000313" key="3">
    <source>
        <dbReference type="EMBL" id="GGX61970.1"/>
    </source>
</evidence>
<dbReference type="Gene3D" id="1.10.630.10">
    <property type="entry name" value="Cytochrome P450"/>
    <property type="match status" value="1"/>
</dbReference>
<keyword evidence="2" id="KW-0560">Oxidoreductase</keyword>
<dbReference type="SUPFAM" id="SSF48264">
    <property type="entry name" value="Cytochrome P450"/>
    <property type="match status" value="1"/>
</dbReference>
<dbReference type="EMBL" id="BMUT01000001">
    <property type="protein sequence ID" value="GGX61970.1"/>
    <property type="molecule type" value="Genomic_DNA"/>
</dbReference>
<sequence length="418" mass="45901">MNDRTCPYRMDLSGRDIHAEADLLRKRGPATRVELPDGVTVWVVTDYELVKRLLTDPRVSKDTYRHWPAWENGEGELARSWPLAIWVADQSMITAYGAEHTRLRKLVAKAFTARRTAALRPRIEAITAGLLDTIAAGAPGRTVDLREEFAYPLPTQVISELLGIPHGMRERFLQLVHGIFDTQASAEQARANEEALYALLHELVAVKRVTPEDDLISSLIAVRDEDDGAGLTERELVDTILLMFTAGHETTVNLLDHAVHALLRHPAQLEAVRTGEGAATWSDVIEETLRLEAPLANLPMRYAVEDIVLDDVTIPRGDAMIIGFGAAGRDPAHHGDSADLFDITRPTRRDHLAFGHGVHHCLGAPLARLEAEIALSALFARFPDLALADPAAQLPPLESFISNGHRELPVVLDAAPGA</sequence>
<dbReference type="InterPro" id="IPR036396">
    <property type="entry name" value="Cyt_P450_sf"/>
</dbReference>
<proteinExistence type="inferred from homology"/>
<evidence type="ECO:0000256" key="1">
    <source>
        <dbReference type="ARBA" id="ARBA00010617"/>
    </source>
</evidence>
<organism evidence="3 4">
    <name type="scientific">Streptomyces hiroshimensis</name>
    <dbReference type="NCBI Taxonomy" id="66424"/>
    <lineage>
        <taxon>Bacteria</taxon>
        <taxon>Bacillati</taxon>
        <taxon>Actinomycetota</taxon>
        <taxon>Actinomycetes</taxon>
        <taxon>Kitasatosporales</taxon>
        <taxon>Streptomycetaceae</taxon>
        <taxon>Streptomyces</taxon>
    </lineage>
</organism>
<keyword evidence="2" id="KW-0349">Heme</keyword>
<evidence type="ECO:0000313" key="4">
    <source>
        <dbReference type="Proteomes" id="UP000659223"/>
    </source>
</evidence>
<dbReference type="InterPro" id="IPR002397">
    <property type="entry name" value="Cyt_P450_B"/>
</dbReference>
<comment type="similarity">
    <text evidence="1 2">Belongs to the cytochrome P450 family.</text>
</comment>
<reference evidence="4" key="1">
    <citation type="journal article" date="2019" name="Int. J. Syst. Evol. Microbiol.">
        <title>The Global Catalogue of Microorganisms (GCM) 10K type strain sequencing project: providing services to taxonomists for standard genome sequencing and annotation.</title>
        <authorList>
            <consortium name="The Broad Institute Genomics Platform"/>
            <consortium name="The Broad Institute Genome Sequencing Center for Infectious Disease"/>
            <person name="Wu L."/>
            <person name="Ma J."/>
        </authorList>
    </citation>
    <scope>NUCLEOTIDE SEQUENCE [LARGE SCALE GENOMIC DNA]</scope>
    <source>
        <strain evidence="4">JCM 4586</strain>
    </source>
</reference>